<evidence type="ECO:0008006" key="11">
    <source>
        <dbReference type="Google" id="ProtNLM"/>
    </source>
</evidence>
<keyword evidence="1" id="KW-0723">Serine/threonine-protein kinase</keyword>
<evidence type="ECO:0000256" key="6">
    <source>
        <dbReference type="SAM" id="MobiDB-lite"/>
    </source>
</evidence>
<evidence type="ECO:0000313" key="10">
    <source>
        <dbReference type="Proteomes" id="UP000035287"/>
    </source>
</evidence>
<dbReference type="GO" id="GO:0005524">
    <property type="term" value="F:ATP binding"/>
    <property type="evidence" value="ECO:0007669"/>
    <property type="project" value="UniProtKB-KW"/>
</dbReference>
<feature type="domain" description="Protein kinase" evidence="7">
    <location>
        <begin position="277"/>
        <end position="545"/>
    </location>
</feature>
<keyword evidence="10" id="KW-1185">Reference proteome</keyword>
<keyword evidence="2" id="KW-0808">Transferase</keyword>
<keyword evidence="5" id="KW-0067">ATP-binding</keyword>
<dbReference type="InterPro" id="IPR000719">
    <property type="entry name" value="Prot_kinase_dom"/>
</dbReference>
<dbReference type="KEGG" id="cna:AB433_01170"/>
<evidence type="ECO:0000259" key="8">
    <source>
        <dbReference type="PROSITE" id="PS51746"/>
    </source>
</evidence>
<evidence type="ECO:0000259" key="7">
    <source>
        <dbReference type="PROSITE" id="PS50011"/>
    </source>
</evidence>
<evidence type="ECO:0000256" key="5">
    <source>
        <dbReference type="ARBA" id="ARBA00022840"/>
    </source>
</evidence>
<dbReference type="Pfam" id="PF00069">
    <property type="entry name" value="Pkinase"/>
    <property type="match status" value="1"/>
</dbReference>
<gene>
    <name evidence="9" type="ORF">AB433_01170</name>
</gene>
<dbReference type="GO" id="GO:0004674">
    <property type="term" value="F:protein serine/threonine kinase activity"/>
    <property type="evidence" value="ECO:0007669"/>
    <property type="project" value="UniProtKB-KW"/>
</dbReference>
<dbReference type="Gene3D" id="3.60.40.10">
    <property type="entry name" value="PPM-type phosphatase domain"/>
    <property type="match status" value="1"/>
</dbReference>
<dbReference type="PATRIC" id="fig|1348774.3.peg.250"/>
<dbReference type="InterPro" id="IPR001932">
    <property type="entry name" value="PPM-type_phosphatase-like_dom"/>
</dbReference>
<dbReference type="InterPro" id="IPR008266">
    <property type="entry name" value="Tyr_kinase_AS"/>
</dbReference>
<dbReference type="SMART" id="SM00219">
    <property type="entry name" value="TyrKc"/>
    <property type="match status" value="1"/>
</dbReference>
<dbReference type="Gene3D" id="1.10.510.10">
    <property type="entry name" value="Transferase(Phosphotransferase) domain 1"/>
    <property type="match status" value="1"/>
</dbReference>
<accession>A0A0G3XE70</accession>
<name>A0A0G3XE70_9SPHN</name>
<keyword evidence="3" id="KW-0547">Nucleotide-binding</keyword>
<dbReference type="AlphaFoldDB" id="A0A0G3XE70"/>
<dbReference type="InterPro" id="IPR011009">
    <property type="entry name" value="Kinase-like_dom_sf"/>
</dbReference>
<dbReference type="STRING" id="1348774.AB433_01170"/>
<dbReference type="SUPFAM" id="SSF56112">
    <property type="entry name" value="Protein kinase-like (PK-like)"/>
    <property type="match status" value="1"/>
</dbReference>
<protein>
    <recommendedName>
        <fullName evidence="11">Protein kinase</fullName>
    </recommendedName>
</protein>
<dbReference type="PROSITE" id="PS51746">
    <property type="entry name" value="PPM_2"/>
    <property type="match status" value="1"/>
</dbReference>
<dbReference type="Pfam" id="PF13672">
    <property type="entry name" value="PP2C_2"/>
    <property type="match status" value="1"/>
</dbReference>
<dbReference type="Gene3D" id="3.30.200.20">
    <property type="entry name" value="Phosphorylase Kinase, domain 1"/>
    <property type="match status" value="1"/>
</dbReference>
<reference evidence="9 10" key="1">
    <citation type="submission" date="2015-06" db="EMBL/GenBank/DDBJ databases">
        <authorList>
            <person name="Zeng Y."/>
            <person name="Huang Y."/>
        </authorList>
    </citation>
    <scope>NUCLEOTIDE SEQUENCE [LARGE SCALE GENOMIC DNA]</scope>
    <source>
        <strain evidence="9 10">PQ-2</strain>
    </source>
</reference>
<evidence type="ECO:0000256" key="2">
    <source>
        <dbReference type="ARBA" id="ARBA00022679"/>
    </source>
</evidence>
<keyword evidence="4" id="KW-0418">Kinase</keyword>
<sequence>MTPGSRALSVSIGQHSTAGSKPENQDFHGCWAPDGDDLVTKGVAVAIADGISTSALGAAAAETAVKSFLSDYYSTSGAWSVRQSGERVIAATNSWMHAQNTRHGPTSDESREAEGLICTLSAMVLKSRSAHLFHVGDAQIARIVGTTLEPLTQPHRVSAGGGKFYLARAMGVTRNVQIDYVKVAVQPGDLFVLTTDGIHEALSGNEIAKIIIAADTLDDAARALCDAALAAGSDDNLTAQLVRIETLPSGEITDLVGADAALPPAPHLEAGEQFEGYRVLRRLYTGSRSQVYLVRDELTGAKAVMKVPSTEHGSDPAQLSALMLEEWVMRRMAHQNVLAPPPGPQRARQHLFAVSSFVEGQSLDEWIADHPAPELNTVRDIVRQIASGLLAMHRKEMVHRDLRPKNVMIDGDGTVTIIDFGSTSVAGIEELAPGTAGEAIFAGTVQFAAPEVWLGEDASAQSDIYSLGVIAYHMLTGGELPYGPRLANATTPAAQKKLKYRPITETAPDVPAWMDAAIARACAIDPTHRYTELSEFTYDLAHPNRALVTDTRTLMERGTANDWRTIAMLLAVALVLAILTRPDLALS</sequence>
<evidence type="ECO:0000256" key="3">
    <source>
        <dbReference type="ARBA" id="ARBA00022741"/>
    </source>
</evidence>
<evidence type="ECO:0000313" key="9">
    <source>
        <dbReference type="EMBL" id="AKM08899.1"/>
    </source>
</evidence>
<dbReference type="PANTHER" id="PTHR24351">
    <property type="entry name" value="RIBOSOMAL PROTEIN S6 KINASE"/>
    <property type="match status" value="1"/>
</dbReference>
<dbReference type="SMART" id="SM00331">
    <property type="entry name" value="PP2C_SIG"/>
    <property type="match status" value="1"/>
</dbReference>
<feature type="domain" description="PPM-type phosphatase" evidence="8">
    <location>
        <begin position="11"/>
        <end position="244"/>
    </location>
</feature>
<dbReference type="Proteomes" id="UP000035287">
    <property type="component" value="Chromosome"/>
</dbReference>
<dbReference type="PROSITE" id="PS00109">
    <property type="entry name" value="PROTEIN_KINASE_TYR"/>
    <property type="match status" value="1"/>
</dbReference>
<dbReference type="SUPFAM" id="SSF81606">
    <property type="entry name" value="PP2C-like"/>
    <property type="match status" value="1"/>
</dbReference>
<dbReference type="SMART" id="SM00332">
    <property type="entry name" value="PP2Cc"/>
    <property type="match status" value="1"/>
</dbReference>
<dbReference type="InterPro" id="IPR036457">
    <property type="entry name" value="PPM-type-like_dom_sf"/>
</dbReference>
<dbReference type="GO" id="GO:0004713">
    <property type="term" value="F:protein tyrosine kinase activity"/>
    <property type="evidence" value="ECO:0007669"/>
    <property type="project" value="InterPro"/>
</dbReference>
<dbReference type="EMBL" id="CP011770">
    <property type="protein sequence ID" value="AKM08899.1"/>
    <property type="molecule type" value="Genomic_DNA"/>
</dbReference>
<dbReference type="PROSITE" id="PS50011">
    <property type="entry name" value="PROTEIN_KINASE_DOM"/>
    <property type="match status" value="1"/>
</dbReference>
<organism evidence="9 10">
    <name type="scientific">Croceicoccus naphthovorans</name>
    <dbReference type="NCBI Taxonomy" id="1348774"/>
    <lineage>
        <taxon>Bacteria</taxon>
        <taxon>Pseudomonadati</taxon>
        <taxon>Pseudomonadota</taxon>
        <taxon>Alphaproteobacteria</taxon>
        <taxon>Sphingomonadales</taxon>
        <taxon>Erythrobacteraceae</taxon>
        <taxon>Croceicoccus</taxon>
    </lineage>
</organism>
<dbReference type="CDD" id="cd14014">
    <property type="entry name" value="STKc_PknB_like"/>
    <property type="match status" value="1"/>
</dbReference>
<dbReference type="InterPro" id="IPR020635">
    <property type="entry name" value="Tyr_kinase_cat_dom"/>
</dbReference>
<dbReference type="CDD" id="cd00143">
    <property type="entry name" value="PP2Cc"/>
    <property type="match status" value="1"/>
</dbReference>
<proteinExistence type="predicted"/>
<feature type="region of interest" description="Disordered" evidence="6">
    <location>
        <begin position="1"/>
        <end position="30"/>
    </location>
</feature>
<evidence type="ECO:0000256" key="1">
    <source>
        <dbReference type="ARBA" id="ARBA00022527"/>
    </source>
</evidence>
<evidence type="ECO:0000256" key="4">
    <source>
        <dbReference type="ARBA" id="ARBA00022777"/>
    </source>
</evidence>